<keyword evidence="7 9" id="KW-1133">Transmembrane helix</keyword>
<keyword evidence="4 9" id="KW-0812">Transmembrane</keyword>
<feature type="transmembrane region" description="Helical" evidence="9">
    <location>
        <begin position="122"/>
        <end position="144"/>
    </location>
</feature>
<evidence type="ECO:0000313" key="12">
    <source>
        <dbReference type="EMBL" id="SMC32030.1"/>
    </source>
</evidence>
<evidence type="ECO:0000256" key="5">
    <source>
        <dbReference type="ARBA" id="ARBA00022750"/>
    </source>
</evidence>
<dbReference type="NCBIfam" id="TIGR00077">
    <property type="entry name" value="lspA"/>
    <property type="match status" value="1"/>
</dbReference>
<evidence type="ECO:0000256" key="9">
    <source>
        <dbReference type="HAMAP-Rule" id="MF_00161"/>
    </source>
</evidence>
<name>A0A1W1Y755_9LACT</name>
<evidence type="ECO:0000256" key="3">
    <source>
        <dbReference type="ARBA" id="ARBA00022670"/>
    </source>
</evidence>
<sequence length="153" mass="17636">MIIQYVLIFGLVLLDQLVKWWTVSNLPLYTDQSIIDNILSLFYIQNDGAAWGILSGQMWLFYIITVVVIIGLFYMLHTDGKQHVLLRTALSFLIGGAIGNFIDRLHLNYVIDMFRLKFINFPIFNIADVALTIGVILLIFYVFFGNHELEESE</sequence>
<evidence type="ECO:0000256" key="1">
    <source>
        <dbReference type="ARBA" id="ARBA00006139"/>
    </source>
</evidence>
<dbReference type="Proteomes" id="UP000243884">
    <property type="component" value="Unassembled WGS sequence"/>
</dbReference>
<comment type="pathway">
    <text evidence="9">Protein modification; lipoprotein biosynthesis (signal peptide cleavage).</text>
</comment>
<keyword evidence="2 9" id="KW-1003">Cell membrane</keyword>
<dbReference type="InterPro" id="IPR001872">
    <property type="entry name" value="Peptidase_A8"/>
</dbReference>
<evidence type="ECO:0000256" key="4">
    <source>
        <dbReference type="ARBA" id="ARBA00022692"/>
    </source>
</evidence>
<dbReference type="GO" id="GO:0004190">
    <property type="term" value="F:aspartic-type endopeptidase activity"/>
    <property type="evidence" value="ECO:0007669"/>
    <property type="project" value="UniProtKB-UniRule"/>
</dbReference>
<evidence type="ECO:0000256" key="2">
    <source>
        <dbReference type="ARBA" id="ARBA00022475"/>
    </source>
</evidence>
<protein>
    <recommendedName>
        <fullName evidence="9">Lipoprotein signal peptidase</fullName>
        <ecNumber evidence="9">3.4.23.36</ecNumber>
    </recommendedName>
    <alternativeName>
        <fullName evidence="9">Prolipoprotein signal peptidase</fullName>
    </alternativeName>
    <alternativeName>
        <fullName evidence="9">Signal peptidase II</fullName>
        <shortName evidence="9">SPase II</shortName>
    </alternativeName>
</protein>
<organism evidence="12 13">
    <name type="scientific">Aerococcus suis</name>
    <dbReference type="NCBI Taxonomy" id="371602"/>
    <lineage>
        <taxon>Bacteria</taxon>
        <taxon>Bacillati</taxon>
        <taxon>Bacillota</taxon>
        <taxon>Bacilli</taxon>
        <taxon>Lactobacillales</taxon>
        <taxon>Aerococcaceae</taxon>
        <taxon>Aerococcus</taxon>
    </lineage>
</organism>
<dbReference type="PANTHER" id="PTHR33695:SF1">
    <property type="entry name" value="LIPOPROTEIN SIGNAL PEPTIDASE"/>
    <property type="match status" value="1"/>
</dbReference>
<evidence type="ECO:0000256" key="8">
    <source>
        <dbReference type="ARBA" id="ARBA00023136"/>
    </source>
</evidence>
<dbReference type="GO" id="GO:0006508">
    <property type="term" value="P:proteolysis"/>
    <property type="evidence" value="ECO:0007669"/>
    <property type="project" value="UniProtKB-KW"/>
</dbReference>
<dbReference type="EMBL" id="FWXK01000002">
    <property type="protein sequence ID" value="SMC32030.1"/>
    <property type="molecule type" value="Genomic_DNA"/>
</dbReference>
<feature type="active site" evidence="9">
    <location>
        <position position="128"/>
    </location>
</feature>
<keyword evidence="5 9" id="KW-0064">Aspartyl protease</keyword>
<evidence type="ECO:0000256" key="7">
    <source>
        <dbReference type="ARBA" id="ARBA00022989"/>
    </source>
</evidence>
<dbReference type="OrthoDB" id="9810259at2"/>
<evidence type="ECO:0000256" key="6">
    <source>
        <dbReference type="ARBA" id="ARBA00022801"/>
    </source>
</evidence>
<gene>
    <name evidence="9" type="primary">lspA</name>
    <name evidence="12" type="ORF">SAMN04487984_0434</name>
</gene>
<keyword evidence="13" id="KW-1185">Reference proteome</keyword>
<comment type="function">
    <text evidence="9 10">This protein specifically catalyzes the removal of signal peptides from prolipoproteins.</text>
</comment>
<feature type="transmembrane region" description="Helical" evidence="9">
    <location>
        <begin position="84"/>
        <end position="102"/>
    </location>
</feature>
<comment type="caution">
    <text evidence="9">Lacks conserved residue(s) required for the propagation of feature annotation.</text>
</comment>
<evidence type="ECO:0000256" key="10">
    <source>
        <dbReference type="RuleBase" id="RU000594"/>
    </source>
</evidence>
<keyword evidence="3 9" id="KW-0645">Protease</keyword>
<proteinExistence type="inferred from homology"/>
<dbReference type="GO" id="GO:0005886">
    <property type="term" value="C:plasma membrane"/>
    <property type="evidence" value="ECO:0007669"/>
    <property type="project" value="UniProtKB-SubCell"/>
</dbReference>
<evidence type="ECO:0000256" key="11">
    <source>
        <dbReference type="RuleBase" id="RU004181"/>
    </source>
</evidence>
<dbReference type="RefSeq" id="WP_084098499.1">
    <property type="nucleotide sequence ID" value="NZ_FWXK01000002.1"/>
</dbReference>
<evidence type="ECO:0000313" key="13">
    <source>
        <dbReference type="Proteomes" id="UP000243884"/>
    </source>
</evidence>
<dbReference type="UniPathway" id="UPA00665"/>
<dbReference type="AlphaFoldDB" id="A0A1W1Y755"/>
<keyword evidence="6 9" id="KW-0378">Hydrolase</keyword>
<feature type="active site" evidence="9">
    <location>
        <position position="112"/>
    </location>
</feature>
<dbReference type="PRINTS" id="PR00781">
    <property type="entry name" value="LIPOSIGPTASE"/>
</dbReference>
<dbReference type="PANTHER" id="PTHR33695">
    <property type="entry name" value="LIPOPROTEIN SIGNAL PEPTIDASE"/>
    <property type="match status" value="1"/>
</dbReference>
<comment type="subcellular location">
    <subcellularLocation>
        <location evidence="9">Cell membrane</location>
        <topology evidence="9">Multi-pass membrane protein</topology>
    </subcellularLocation>
</comment>
<dbReference type="HAMAP" id="MF_00161">
    <property type="entry name" value="LspA"/>
    <property type="match status" value="1"/>
</dbReference>
<accession>A0A1W1Y755</accession>
<dbReference type="PROSITE" id="PS00855">
    <property type="entry name" value="SPASE_II"/>
    <property type="match status" value="1"/>
</dbReference>
<comment type="similarity">
    <text evidence="1 9 11">Belongs to the peptidase A8 family.</text>
</comment>
<dbReference type="EC" id="3.4.23.36" evidence="9"/>
<comment type="catalytic activity">
    <reaction evidence="9 10">
        <text>Release of signal peptides from bacterial membrane prolipoproteins. Hydrolyzes -Xaa-Yaa-Zaa-|-(S,diacylglyceryl)Cys-, in which Xaa is hydrophobic (preferably Leu), and Yaa (Ala or Ser) and Zaa (Gly or Ala) have small, neutral side chains.</text>
        <dbReference type="EC" id="3.4.23.36"/>
    </reaction>
</comment>
<dbReference type="Pfam" id="PF01252">
    <property type="entry name" value="Peptidase_A8"/>
    <property type="match status" value="1"/>
</dbReference>
<dbReference type="STRING" id="371602.SAMN04487984_0434"/>
<feature type="transmembrane region" description="Helical" evidence="9">
    <location>
        <begin position="59"/>
        <end position="77"/>
    </location>
</feature>
<reference evidence="13" key="1">
    <citation type="submission" date="2017-04" db="EMBL/GenBank/DDBJ databases">
        <authorList>
            <person name="Varghese N."/>
            <person name="Submissions S."/>
        </authorList>
    </citation>
    <scope>NUCLEOTIDE SEQUENCE [LARGE SCALE GENOMIC DNA]</scope>
    <source>
        <strain evidence="13">DSM 21500</strain>
    </source>
</reference>
<keyword evidence="8 9" id="KW-0472">Membrane</keyword>